<dbReference type="EMBL" id="QPFP01000014">
    <property type="protein sequence ID" value="TEB32911.1"/>
    <property type="molecule type" value="Genomic_DNA"/>
</dbReference>
<dbReference type="Gene3D" id="2.80.10.50">
    <property type="match status" value="2"/>
</dbReference>
<sequence length="427" mass="45978">MRSAFATLTSLVLASVLVNAQGVPEFIGELLIRPSINDNKCLTVQSNTDGAAVTLQTCTGSANQKWTFTGGTVRAFGGKCLDVKDGANKDGTRLQVWGCGPANNANQKWNYNKWDNTLEWYTKGKCMDVVDGQQADGTQIQVWGCNKSNPNQIWSTGYMYNALPNKSQNGQSGINSCGTGTSQTSQCQTSWINSATDFCLFAPPTPGAVGDMERVSVSYCTKSGRGARTIPNGTLKGVHFVKTAEYVQITGVGDFTKMNIPKGDSGGELDNRGADGKGNPIGGLLYGDSFGKGMQYNEWTEFISEKEFCIRACFGPRAKQLCNHIYDVMGCYWNMPANYDTGFEECQGNVATPMGVYGTSTWYQGVKPTPGPHPAPASSSCKTVPTVSVSPALARRGKHGQNTFDRRGFVAELPVITPAPDILVRPH</sequence>
<feature type="chain" id="PRO_5021343137" evidence="1">
    <location>
        <begin position="21"/>
        <end position="427"/>
    </location>
</feature>
<gene>
    <name evidence="3" type="ORF">FA13DRAFT_1627844</name>
</gene>
<dbReference type="SMART" id="SM00458">
    <property type="entry name" value="RICIN"/>
    <property type="match status" value="1"/>
</dbReference>
<dbReference type="InterPro" id="IPR035992">
    <property type="entry name" value="Ricin_B-like_lectins"/>
</dbReference>
<comment type="caution">
    <text evidence="3">The sequence shown here is derived from an EMBL/GenBank/DDBJ whole genome shotgun (WGS) entry which is preliminary data.</text>
</comment>
<dbReference type="Pfam" id="PF00652">
    <property type="entry name" value="Ricin_B_lectin"/>
    <property type="match status" value="1"/>
</dbReference>
<evidence type="ECO:0000313" key="3">
    <source>
        <dbReference type="EMBL" id="TEB32911.1"/>
    </source>
</evidence>
<dbReference type="CDD" id="cd00161">
    <property type="entry name" value="beta-trefoil_Ricin-like"/>
    <property type="match status" value="1"/>
</dbReference>
<dbReference type="OrthoDB" id="2564904at2759"/>
<keyword evidence="1" id="KW-0732">Signal</keyword>
<keyword evidence="4" id="KW-1185">Reference proteome</keyword>
<organism evidence="3 4">
    <name type="scientific">Coprinellus micaceus</name>
    <name type="common">Glistening ink-cap mushroom</name>
    <name type="synonym">Coprinus micaceus</name>
    <dbReference type="NCBI Taxonomy" id="71717"/>
    <lineage>
        <taxon>Eukaryota</taxon>
        <taxon>Fungi</taxon>
        <taxon>Dikarya</taxon>
        <taxon>Basidiomycota</taxon>
        <taxon>Agaricomycotina</taxon>
        <taxon>Agaricomycetes</taxon>
        <taxon>Agaricomycetidae</taxon>
        <taxon>Agaricales</taxon>
        <taxon>Agaricineae</taxon>
        <taxon>Psathyrellaceae</taxon>
        <taxon>Coprinellus</taxon>
    </lineage>
</organism>
<dbReference type="AlphaFoldDB" id="A0A4Y7TFX9"/>
<evidence type="ECO:0000256" key="1">
    <source>
        <dbReference type="SAM" id="SignalP"/>
    </source>
</evidence>
<reference evidence="3 4" key="1">
    <citation type="journal article" date="2019" name="Nat. Ecol. Evol.">
        <title>Megaphylogeny resolves global patterns of mushroom evolution.</title>
        <authorList>
            <person name="Varga T."/>
            <person name="Krizsan K."/>
            <person name="Foldi C."/>
            <person name="Dima B."/>
            <person name="Sanchez-Garcia M."/>
            <person name="Sanchez-Ramirez S."/>
            <person name="Szollosi G.J."/>
            <person name="Szarkandi J.G."/>
            <person name="Papp V."/>
            <person name="Albert L."/>
            <person name="Andreopoulos W."/>
            <person name="Angelini C."/>
            <person name="Antonin V."/>
            <person name="Barry K.W."/>
            <person name="Bougher N.L."/>
            <person name="Buchanan P."/>
            <person name="Buyck B."/>
            <person name="Bense V."/>
            <person name="Catcheside P."/>
            <person name="Chovatia M."/>
            <person name="Cooper J."/>
            <person name="Damon W."/>
            <person name="Desjardin D."/>
            <person name="Finy P."/>
            <person name="Geml J."/>
            <person name="Haridas S."/>
            <person name="Hughes K."/>
            <person name="Justo A."/>
            <person name="Karasinski D."/>
            <person name="Kautmanova I."/>
            <person name="Kiss B."/>
            <person name="Kocsube S."/>
            <person name="Kotiranta H."/>
            <person name="LaButti K.M."/>
            <person name="Lechner B.E."/>
            <person name="Liimatainen K."/>
            <person name="Lipzen A."/>
            <person name="Lukacs Z."/>
            <person name="Mihaltcheva S."/>
            <person name="Morgado L.N."/>
            <person name="Niskanen T."/>
            <person name="Noordeloos M.E."/>
            <person name="Ohm R.A."/>
            <person name="Ortiz-Santana B."/>
            <person name="Ovrebo C."/>
            <person name="Racz N."/>
            <person name="Riley R."/>
            <person name="Savchenko A."/>
            <person name="Shiryaev A."/>
            <person name="Soop K."/>
            <person name="Spirin V."/>
            <person name="Szebenyi C."/>
            <person name="Tomsovsky M."/>
            <person name="Tulloss R.E."/>
            <person name="Uehling J."/>
            <person name="Grigoriev I.V."/>
            <person name="Vagvolgyi C."/>
            <person name="Papp T."/>
            <person name="Martin F.M."/>
            <person name="Miettinen O."/>
            <person name="Hibbett D.S."/>
            <person name="Nagy L.G."/>
        </authorList>
    </citation>
    <scope>NUCLEOTIDE SEQUENCE [LARGE SCALE GENOMIC DNA]</scope>
    <source>
        <strain evidence="3 4">FP101781</strain>
    </source>
</reference>
<proteinExistence type="predicted"/>
<dbReference type="PROSITE" id="PS50231">
    <property type="entry name" value="RICIN_B_LECTIN"/>
    <property type="match status" value="1"/>
</dbReference>
<dbReference type="SUPFAM" id="SSF50370">
    <property type="entry name" value="Ricin B-like lectins"/>
    <property type="match status" value="1"/>
</dbReference>
<dbReference type="InterPro" id="IPR000772">
    <property type="entry name" value="Ricin_B_lectin"/>
</dbReference>
<feature type="signal peptide" evidence="1">
    <location>
        <begin position="1"/>
        <end position="20"/>
    </location>
</feature>
<dbReference type="STRING" id="71717.A0A4Y7TFX9"/>
<evidence type="ECO:0000259" key="2">
    <source>
        <dbReference type="SMART" id="SM00458"/>
    </source>
</evidence>
<evidence type="ECO:0000313" key="4">
    <source>
        <dbReference type="Proteomes" id="UP000298030"/>
    </source>
</evidence>
<feature type="domain" description="Ricin B lectin" evidence="2">
    <location>
        <begin position="28"/>
        <end position="157"/>
    </location>
</feature>
<dbReference type="Proteomes" id="UP000298030">
    <property type="component" value="Unassembled WGS sequence"/>
</dbReference>
<accession>A0A4Y7TFX9</accession>
<name>A0A4Y7TFX9_COPMI</name>
<protein>
    <submittedName>
        <fullName evidence="3">Macrofage activating glyco protein</fullName>
    </submittedName>
</protein>